<accession>A0A9P0IAU9</accession>
<evidence type="ECO:0000313" key="3">
    <source>
        <dbReference type="Proteomes" id="UP001153321"/>
    </source>
</evidence>
<protein>
    <submittedName>
        <fullName evidence="2">Uncharacterized protein</fullName>
    </submittedName>
</protein>
<sequence>MSRCLRGADALTALVQHYKNNSLKNISSVLSSCCGVIGRVDFCRPDHVPEICHVIFVPYKLRYDCRSKNFRSTLRRTTAYKNAEFLNLSKLSIMAHTFIIILLHQVFVLHNNVV</sequence>
<keyword evidence="1" id="KW-1133">Transmembrane helix</keyword>
<proteinExistence type="predicted"/>
<name>A0A9P0IAU9_SPOLI</name>
<organism evidence="2 3">
    <name type="scientific">Spodoptera littoralis</name>
    <name type="common">Egyptian cotton leafworm</name>
    <dbReference type="NCBI Taxonomy" id="7109"/>
    <lineage>
        <taxon>Eukaryota</taxon>
        <taxon>Metazoa</taxon>
        <taxon>Ecdysozoa</taxon>
        <taxon>Arthropoda</taxon>
        <taxon>Hexapoda</taxon>
        <taxon>Insecta</taxon>
        <taxon>Pterygota</taxon>
        <taxon>Neoptera</taxon>
        <taxon>Endopterygota</taxon>
        <taxon>Lepidoptera</taxon>
        <taxon>Glossata</taxon>
        <taxon>Ditrysia</taxon>
        <taxon>Noctuoidea</taxon>
        <taxon>Noctuidae</taxon>
        <taxon>Amphipyrinae</taxon>
        <taxon>Spodoptera</taxon>
    </lineage>
</organism>
<keyword evidence="1" id="KW-0472">Membrane</keyword>
<keyword evidence="3" id="KW-1185">Reference proteome</keyword>
<reference evidence="2" key="1">
    <citation type="submission" date="2022-02" db="EMBL/GenBank/DDBJ databases">
        <authorList>
            <person name="King R."/>
        </authorList>
    </citation>
    <scope>NUCLEOTIDE SEQUENCE</scope>
</reference>
<dbReference type="AlphaFoldDB" id="A0A9P0IAU9"/>
<dbReference type="EMBL" id="LR824534">
    <property type="protein sequence ID" value="CAH1643493.1"/>
    <property type="molecule type" value="Genomic_DNA"/>
</dbReference>
<dbReference type="Proteomes" id="UP001153321">
    <property type="component" value="Chromosome 3"/>
</dbReference>
<gene>
    <name evidence="2" type="ORF">SPLIT_LOCUS8849</name>
</gene>
<evidence type="ECO:0000313" key="2">
    <source>
        <dbReference type="EMBL" id="CAH1643493.1"/>
    </source>
</evidence>
<feature type="transmembrane region" description="Helical" evidence="1">
    <location>
        <begin position="85"/>
        <end position="107"/>
    </location>
</feature>
<evidence type="ECO:0000256" key="1">
    <source>
        <dbReference type="SAM" id="Phobius"/>
    </source>
</evidence>
<keyword evidence="1" id="KW-0812">Transmembrane</keyword>